<evidence type="ECO:0000313" key="2">
    <source>
        <dbReference type="Proteomes" id="UP000828390"/>
    </source>
</evidence>
<gene>
    <name evidence="1" type="ORF">DPMN_077047</name>
</gene>
<comment type="caution">
    <text evidence="1">The sequence shown here is derived from an EMBL/GenBank/DDBJ whole genome shotgun (WGS) entry which is preliminary data.</text>
</comment>
<name>A0A9D4BP87_DREPO</name>
<dbReference type="Proteomes" id="UP000828390">
    <property type="component" value="Unassembled WGS sequence"/>
</dbReference>
<organism evidence="1 2">
    <name type="scientific">Dreissena polymorpha</name>
    <name type="common">Zebra mussel</name>
    <name type="synonym">Mytilus polymorpha</name>
    <dbReference type="NCBI Taxonomy" id="45954"/>
    <lineage>
        <taxon>Eukaryota</taxon>
        <taxon>Metazoa</taxon>
        <taxon>Spiralia</taxon>
        <taxon>Lophotrochozoa</taxon>
        <taxon>Mollusca</taxon>
        <taxon>Bivalvia</taxon>
        <taxon>Autobranchia</taxon>
        <taxon>Heteroconchia</taxon>
        <taxon>Euheterodonta</taxon>
        <taxon>Imparidentia</taxon>
        <taxon>Neoheterodontei</taxon>
        <taxon>Myida</taxon>
        <taxon>Dreissenoidea</taxon>
        <taxon>Dreissenidae</taxon>
        <taxon>Dreissena</taxon>
    </lineage>
</organism>
<dbReference type="AlphaFoldDB" id="A0A9D4BP87"/>
<dbReference type="EMBL" id="JAIWYP010000015">
    <property type="protein sequence ID" value="KAH3702046.1"/>
    <property type="molecule type" value="Genomic_DNA"/>
</dbReference>
<proteinExistence type="predicted"/>
<accession>A0A9D4BP87</accession>
<reference evidence="1" key="1">
    <citation type="journal article" date="2019" name="bioRxiv">
        <title>The Genome of the Zebra Mussel, Dreissena polymorpha: A Resource for Invasive Species Research.</title>
        <authorList>
            <person name="McCartney M.A."/>
            <person name="Auch B."/>
            <person name="Kono T."/>
            <person name="Mallez S."/>
            <person name="Zhang Y."/>
            <person name="Obille A."/>
            <person name="Becker A."/>
            <person name="Abrahante J.E."/>
            <person name="Garbe J."/>
            <person name="Badalamenti J.P."/>
            <person name="Herman A."/>
            <person name="Mangelson H."/>
            <person name="Liachko I."/>
            <person name="Sullivan S."/>
            <person name="Sone E.D."/>
            <person name="Koren S."/>
            <person name="Silverstein K.A.T."/>
            <person name="Beckman K.B."/>
            <person name="Gohl D.M."/>
        </authorList>
    </citation>
    <scope>NUCLEOTIDE SEQUENCE</scope>
    <source>
        <strain evidence="1">Duluth1</strain>
        <tissue evidence="1">Whole animal</tissue>
    </source>
</reference>
<protein>
    <submittedName>
        <fullName evidence="1">Uncharacterized protein</fullName>
    </submittedName>
</protein>
<sequence>MLGVSTFWFAAMGPKHKVMYTGCLLVFTIGVLEANFISIPPSTLYDGYMACRQSKHTMLSWGMWNNKTTDLKIKYPVWLYGLEVRIHNKIIQNRFFMLDQLHSNMTAYVLCFSGKG</sequence>
<evidence type="ECO:0000313" key="1">
    <source>
        <dbReference type="EMBL" id="KAH3702046.1"/>
    </source>
</evidence>
<reference evidence="1" key="2">
    <citation type="submission" date="2020-11" db="EMBL/GenBank/DDBJ databases">
        <authorList>
            <person name="McCartney M.A."/>
            <person name="Auch B."/>
            <person name="Kono T."/>
            <person name="Mallez S."/>
            <person name="Becker A."/>
            <person name="Gohl D.M."/>
            <person name="Silverstein K.A.T."/>
            <person name="Koren S."/>
            <person name="Bechman K.B."/>
            <person name="Herman A."/>
            <person name="Abrahante J.E."/>
            <person name="Garbe J."/>
        </authorList>
    </citation>
    <scope>NUCLEOTIDE SEQUENCE</scope>
    <source>
        <strain evidence="1">Duluth1</strain>
        <tissue evidence="1">Whole animal</tissue>
    </source>
</reference>
<keyword evidence="2" id="KW-1185">Reference proteome</keyword>